<dbReference type="GO" id="GO:0003676">
    <property type="term" value="F:nucleic acid binding"/>
    <property type="evidence" value="ECO:0007669"/>
    <property type="project" value="InterPro"/>
</dbReference>
<proteinExistence type="predicted"/>
<reference evidence="1" key="2">
    <citation type="submission" date="2020-05" db="UniProtKB">
        <authorList>
            <consortium name="EnsemblMetazoa"/>
        </authorList>
    </citation>
    <scope>IDENTIFICATION</scope>
    <source>
        <strain evidence="1">A-37</strain>
    </source>
</reference>
<dbReference type="AlphaFoldDB" id="A0A182MGI0"/>
<sequence>MGGGAAPVPVAFVEFKDVVSAAAAMAALQGKFLLSSDRGAMRIEFAKSKMAADIPSHQFYAQNHAQQREHIQPVATTIMNHSNLNGNHHCISSTGSTILNGGGSIGGTTLIGSGMHGRGGPPPSCTVVPPATTMAGLGGQNAGLFTFAVAPHPRA</sequence>
<evidence type="ECO:0000313" key="1">
    <source>
        <dbReference type="EnsemblMetazoa" id="ACUA017741-PA"/>
    </source>
</evidence>
<dbReference type="InterPro" id="IPR035979">
    <property type="entry name" value="RBD_domain_sf"/>
</dbReference>
<dbReference type="Gene3D" id="3.30.70.330">
    <property type="match status" value="1"/>
</dbReference>
<evidence type="ECO:0000313" key="2">
    <source>
        <dbReference type="Proteomes" id="UP000075883"/>
    </source>
</evidence>
<dbReference type="SUPFAM" id="SSF54928">
    <property type="entry name" value="RNA-binding domain, RBD"/>
    <property type="match status" value="1"/>
</dbReference>
<dbReference type="EMBL" id="AXCM01003054">
    <property type="status" value="NOT_ANNOTATED_CDS"/>
    <property type="molecule type" value="Genomic_DNA"/>
</dbReference>
<dbReference type="InterPro" id="IPR012677">
    <property type="entry name" value="Nucleotide-bd_a/b_plait_sf"/>
</dbReference>
<reference evidence="2" key="1">
    <citation type="submission" date="2013-09" db="EMBL/GenBank/DDBJ databases">
        <title>The Genome Sequence of Anopheles culicifacies species A.</title>
        <authorList>
            <consortium name="The Broad Institute Genomics Platform"/>
            <person name="Neafsey D.E."/>
            <person name="Besansky N."/>
            <person name="Howell P."/>
            <person name="Walton C."/>
            <person name="Young S.K."/>
            <person name="Zeng Q."/>
            <person name="Gargeya S."/>
            <person name="Fitzgerald M."/>
            <person name="Haas B."/>
            <person name="Abouelleil A."/>
            <person name="Allen A.W."/>
            <person name="Alvarado L."/>
            <person name="Arachchi H.M."/>
            <person name="Berlin A.M."/>
            <person name="Chapman S.B."/>
            <person name="Gainer-Dewar J."/>
            <person name="Goldberg J."/>
            <person name="Griggs A."/>
            <person name="Gujja S."/>
            <person name="Hansen M."/>
            <person name="Howarth C."/>
            <person name="Imamovic A."/>
            <person name="Ireland A."/>
            <person name="Larimer J."/>
            <person name="McCowan C."/>
            <person name="Murphy C."/>
            <person name="Pearson M."/>
            <person name="Poon T.W."/>
            <person name="Priest M."/>
            <person name="Roberts A."/>
            <person name="Saif S."/>
            <person name="Shea T."/>
            <person name="Sisk P."/>
            <person name="Sykes S."/>
            <person name="Wortman J."/>
            <person name="Nusbaum C."/>
            <person name="Birren B."/>
        </authorList>
    </citation>
    <scope>NUCLEOTIDE SEQUENCE [LARGE SCALE GENOMIC DNA]</scope>
    <source>
        <strain evidence="2">A-37</strain>
    </source>
</reference>
<dbReference type="Proteomes" id="UP000075883">
    <property type="component" value="Unassembled WGS sequence"/>
</dbReference>
<accession>A0A182MGI0</accession>
<dbReference type="VEuPathDB" id="VectorBase:ACUA017741"/>
<dbReference type="STRING" id="139723.A0A182MGI0"/>
<protein>
    <submittedName>
        <fullName evidence="1">Uncharacterized protein</fullName>
    </submittedName>
</protein>
<organism evidence="1 2">
    <name type="scientific">Anopheles culicifacies</name>
    <dbReference type="NCBI Taxonomy" id="139723"/>
    <lineage>
        <taxon>Eukaryota</taxon>
        <taxon>Metazoa</taxon>
        <taxon>Ecdysozoa</taxon>
        <taxon>Arthropoda</taxon>
        <taxon>Hexapoda</taxon>
        <taxon>Insecta</taxon>
        <taxon>Pterygota</taxon>
        <taxon>Neoptera</taxon>
        <taxon>Endopterygota</taxon>
        <taxon>Diptera</taxon>
        <taxon>Nematocera</taxon>
        <taxon>Culicoidea</taxon>
        <taxon>Culicidae</taxon>
        <taxon>Anophelinae</taxon>
        <taxon>Anopheles</taxon>
        <taxon>culicifacies species complex</taxon>
    </lineage>
</organism>
<keyword evidence="2" id="KW-1185">Reference proteome</keyword>
<name>A0A182MGI0_9DIPT</name>
<dbReference type="EnsemblMetazoa" id="ACUA017741-RA">
    <property type="protein sequence ID" value="ACUA017741-PA"/>
    <property type="gene ID" value="ACUA017741"/>
</dbReference>